<keyword evidence="4" id="KW-0788">Thiol protease</keyword>
<keyword evidence="3" id="KW-0378">Hydrolase</keyword>
<evidence type="ECO:0000256" key="4">
    <source>
        <dbReference type="ARBA" id="ARBA00022807"/>
    </source>
</evidence>
<proteinExistence type="inferred from homology"/>
<sequence length="217" mass="25215">MTIHELQDLSPLIAASDYWAEDPSRPLWLRHEAGRISLTLTAPRTLFAHLRTVPSLESVSAQVADPTVFVEWPSGRHRLHLPPSWETAAPYEGRPYVLGQYDCYTILRDWMARERGHEMAMLTDTPERLVNQWLTDGVFVTNRELHRWERVIVPKPGDGILFSLSRRDEESPNRANHCGVYLGDGRFLHHFPNRASCIQDFDARWRSWVVSFMRIKN</sequence>
<protein>
    <submittedName>
        <fullName evidence="6">C40 family peptidase</fullName>
    </submittedName>
</protein>
<dbReference type="AlphaFoldDB" id="A0A967BD31"/>
<keyword evidence="2" id="KW-0645">Protease</keyword>
<dbReference type="SUPFAM" id="SSF54001">
    <property type="entry name" value="Cysteine proteinases"/>
    <property type="match status" value="1"/>
</dbReference>
<feature type="domain" description="NlpC/P60" evidence="5">
    <location>
        <begin position="63"/>
        <end position="216"/>
    </location>
</feature>
<dbReference type="InterPro" id="IPR038765">
    <property type="entry name" value="Papain-like_cys_pep_sf"/>
</dbReference>
<dbReference type="Pfam" id="PF00877">
    <property type="entry name" value="NLPC_P60"/>
    <property type="match status" value="1"/>
</dbReference>
<evidence type="ECO:0000259" key="5">
    <source>
        <dbReference type="PROSITE" id="PS51935"/>
    </source>
</evidence>
<dbReference type="Proteomes" id="UP000639775">
    <property type="component" value="Unassembled WGS sequence"/>
</dbReference>
<evidence type="ECO:0000256" key="3">
    <source>
        <dbReference type="ARBA" id="ARBA00022801"/>
    </source>
</evidence>
<comment type="similarity">
    <text evidence="1">Belongs to the peptidase C40 family.</text>
</comment>
<dbReference type="RefSeq" id="WP_167195983.1">
    <property type="nucleotide sequence ID" value="NZ_JAAORB010000013.1"/>
</dbReference>
<dbReference type="InterPro" id="IPR000064">
    <property type="entry name" value="NLP_P60_dom"/>
</dbReference>
<dbReference type="PROSITE" id="PS51935">
    <property type="entry name" value="NLPC_P60"/>
    <property type="match status" value="1"/>
</dbReference>
<gene>
    <name evidence="6" type="ORF">HAT86_08785</name>
</gene>
<dbReference type="GO" id="GO:0006508">
    <property type="term" value="P:proteolysis"/>
    <property type="evidence" value="ECO:0007669"/>
    <property type="project" value="UniProtKB-KW"/>
</dbReference>
<dbReference type="Gene3D" id="3.90.1720.10">
    <property type="entry name" value="endopeptidase domain like (from Nostoc punctiforme)"/>
    <property type="match status" value="1"/>
</dbReference>
<evidence type="ECO:0000256" key="2">
    <source>
        <dbReference type="ARBA" id="ARBA00022670"/>
    </source>
</evidence>
<dbReference type="GO" id="GO:0008234">
    <property type="term" value="F:cysteine-type peptidase activity"/>
    <property type="evidence" value="ECO:0007669"/>
    <property type="project" value="UniProtKB-KW"/>
</dbReference>
<name>A0A967BD31_9RHOB</name>
<reference evidence="6" key="1">
    <citation type="submission" date="2020-03" db="EMBL/GenBank/DDBJ databases">
        <title>Roseovarius gahaiensis sp. nov., isolated from Gahai Saline Lake, China.</title>
        <authorList>
            <person name="Sun X."/>
        </authorList>
    </citation>
    <scope>NUCLEOTIDE SEQUENCE</scope>
    <source>
        <strain evidence="6">GH877</strain>
    </source>
</reference>
<evidence type="ECO:0000256" key="1">
    <source>
        <dbReference type="ARBA" id="ARBA00007074"/>
    </source>
</evidence>
<keyword evidence="7" id="KW-1185">Reference proteome</keyword>
<organism evidence="6 7">
    <name type="scientific">Roseovarius gahaiensis</name>
    <dbReference type="NCBI Taxonomy" id="2716691"/>
    <lineage>
        <taxon>Bacteria</taxon>
        <taxon>Pseudomonadati</taxon>
        <taxon>Pseudomonadota</taxon>
        <taxon>Alphaproteobacteria</taxon>
        <taxon>Rhodobacterales</taxon>
        <taxon>Roseobacteraceae</taxon>
        <taxon>Roseovarius</taxon>
    </lineage>
</organism>
<comment type="caution">
    <text evidence="6">The sequence shown here is derived from an EMBL/GenBank/DDBJ whole genome shotgun (WGS) entry which is preliminary data.</text>
</comment>
<evidence type="ECO:0000313" key="7">
    <source>
        <dbReference type="Proteomes" id="UP000639775"/>
    </source>
</evidence>
<evidence type="ECO:0000313" key="6">
    <source>
        <dbReference type="EMBL" id="NHQ74558.1"/>
    </source>
</evidence>
<dbReference type="EMBL" id="JAAORB010000013">
    <property type="protein sequence ID" value="NHQ74558.1"/>
    <property type="molecule type" value="Genomic_DNA"/>
</dbReference>
<accession>A0A967BD31</accession>